<evidence type="ECO:0000313" key="1">
    <source>
        <dbReference type="EMBL" id="GAA5527603.1"/>
    </source>
</evidence>
<dbReference type="Proteomes" id="UP001428290">
    <property type="component" value="Unassembled WGS sequence"/>
</dbReference>
<reference evidence="1 2" key="1">
    <citation type="submission" date="2024-02" db="EMBL/GenBank/DDBJ databases">
        <title>Herpetosiphon gulosus NBRC 112829.</title>
        <authorList>
            <person name="Ichikawa N."/>
            <person name="Katano-Makiyama Y."/>
            <person name="Hidaka K."/>
        </authorList>
    </citation>
    <scope>NUCLEOTIDE SEQUENCE [LARGE SCALE GENOMIC DNA]</scope>
    <source>
        <strain evidence="1 2">NBRC 112829</strain>
    </source>
</reference>
<comment type="caution">
    <text evidence="1">The sequence shown here is derived from an EMBL/GenBank/DDBJ whole genome shotgun (WGS) entry which is preliminary data.</text>
</comment>
<proteinExistence type="predicted"/>
<accession>A0ABP9WZ75</accession>
<name>A0ABP9WZ75_9CHLR</name>
<evidence type="ECO:0000313" key="2">
    <source>
        <dbReference type="Proteomes" id="UP001428290"/>
    </source>
</evidence>
<protein>
    <submittedName>
        <fullName evidence="1">Uncharacterized protein</fullName>
    </submittedName>
</protein>
<dbReference type="EMBL" id="BAABRU010000004">
    <property type="protein sequence ID" value="GAA5527603.1"/>
    <property type="molecule type" value="Genomic_DNA"/>
</dbReference>
<sequence length="104" mass="11804">MIVFNIEEIAKDLLNFSPKKVALTQFQQTNEGLRIGSAFYYFFFNDRLMWINKQVCISIRAMGRCNNIDRVAPADRAVSTVLAIPLCAHMVVLNCSYAHPNGFT</sequence>
<gene>
    <name evidence="1" type="ORF">Hgul01_01390</name>
</gene>
<keyword evidence="2" id="KW-1185">Reference proteome</keyword>
<organism evidence="1 2">
    <name type="scientific">Herpetosiphon gulosus</name>
    <dbReference type="NCBI Taxonomy" id="1973496"/>
    <lineage>
        <taxon>Bacteria</taxon>
        <taxon>Bacillati</taxon>
        <taxon>Chloroflexota</taxon>
        <taxon>Chloroflexia</taxon>
        <taxon>Herpetosiphonales</taxon>
        <taxon>Herpetosiphonaceae</taxon>
        <taxon>Herpetosiphon</taxon>
    </lineage>
</organism>